<dbReference type="SUPFAM" id="SSF46785">
    <property type="entry name" value="Winged helix' DNA-binding domain"/>
    <property type="match status" value="1"/>
</dbReference>
<sequence>MFSKACEYAIKSAIYIAQRSNKNQRVNVKEVSEAVNAPVAFTAKILQQLCRENILESIRGKQGGFVFEEKIQKKTKIFEIVKLIDGAGIFTECGLGLHQCSADNPCPVHHDFKVVRENLLLMTQKYSFYDLAERTELGLAWLK</sequence>
<gene>
    <name evidence="1" type="ORF">ACM44_04965</name>
</gene>
<dbReference type="InterPro" id="IPR000944">
    <property type="entry name" value="Tscrpt_reg_Rrf2"/>
</dbReference>
<dbReference type="STRING" id="1304281.ACM44_04965"/>
<proteinExistence type="predicted"/>
<dbReference type="Pfam" id="PF02082">
    <property type="entry name" value="Rrf2"/>
    <property type="match status" value="1"/>
</dbReference>
<dbReference type="PROSITE" id="PS51197">
    <property type="entry name" value="HTH_RRF2_2"/>
    <property type="match status" value="1"/>
</dbReference>
<dbReference type="OrthoDB" id="9808360at2"/>
<dbReference type="PANTHER" id="PTHR33221:SF15">
    <property type="entry name" value="HTH-TYPE TRANSCRIPTIONAL REGULATOR YWGB-RELATED"/>
    <property type="match status" value="1"/>
</dbReference>
<dbReference type="GO" id="GO:0003700">
    <property type="term" value="F:DNA-binding transcription factor activity"/>
    <property type="evidence" value="ECO:0007669"/>
    <property type="project" value="TreeGrafter"/>
</dbReference>
<protein>
    <submittedName>
        <fullName evidence="1">Rrf2 family transcriptional regulator</fullName>
    </submittedName>
</protein>
<organism evidence="1 2">
    <name type="scientific">Chryseobacterium koreense CCUG 49689</name>
    <dbReference type="NCBI Taxonomy" id="1304281"/>
    <lineage>
        <taxon>Bacteria</taxon>
        <taxon>Pseudomonadati</taxon>
        <taxon>Bacteroidota</taxon>
        <taxon>Flavobacteriia</taxon>
        <taxon>Flavobacteriales</taxon>
        <taxon>Weeksellaceae</taxon>
        <taxon>Chryseobacterium group</taxon>
        <taxon>Chryseobacterium</taxon>
    </lineage>
</organism>
<accession>A0A0J7J023</accession>
<dbReference type="InterPro" id="IPR036390">
    <property type="entry name" value="WH_DNA-bd_sf"/>
</dbReference>
<dbReference type="NCBIfam" id="TIGR00738">
    <property type="entry name" value="rrf2_super"/>
    <property type="match status" value="1"/>
</dbReference>
<dbReference type="InterPro" id="IPR036388">
    <property type="entry name" value="WH-like_DNA-bd_sf"/>
</dbReference>
<reference evidence="1 2" key="1">
    <citation type="journal article" date="2004" name="Int. J. Syst. Evol. Microbiol.">
        <title>Kaistella koreensis gen. nov., sp. nov., a novel member of the Chryseobacterium-Bergeyella-Riemerella branch.</title>
        <authorList>
            <person name="Kim M.K."/>
            <person name="Im W.T."/>
            <person name="Shin Y.K."/>
            <person name="Lim J.H."/>
            <person name="Kim S.H."/>
            <person name="Lee B.C."/>
            <person name="Park M.Y."/>
            <person name="Lee K.Y."/>
            <person name="Lee S.T."/>
        </authorList>
    </citation>
    <scope>NUCLEOTIDE SEQUENCE [LARGE SCALE GENOMIC DNA]</scope>
    <source>
        <strain evidence="1 2">CCUG 49689</strain>
    </source>
</reference>
<dbReference type="AlphaFoldDB" id="A0A0J7J023"/>
<name>A0A0J7J023_9FLAO</name>
<evidence type="ECO:0000313" key="2">
    <source>
        <dbReference type="Proteomes" id="UP000035900"/>
    </source>
</evidence>
<dbReference type="GO" id="GO:0005829">
    <property type="term" value="C:cytosol"/>
    <property type="evidence" value="ECO:0007669"/>
    <property type="project" value="TreeGrafter"/>
</dbReference>
<dbReference type="Proteomes" id="UP000035900">
    <property type="component" value="Unassembled WGS sequence"/>
</dbReference>
<dbReference type="PANTHER" id="PTHR33221">
    <property type="entry name" value="WINGED HELIX-TURN-HELIX TRANSCRIPTIONAL REGULATOR, RRF2 FAMILY"/>
    <property type="match status" value="1"/>
</dbReference>
<dbReference type="PATRIC" id="fig|1304281.5.peg.1067"/>
<keyword evidence="2" id="KW-1185">Reference proteome</keyword>
<dbReference type="EMBL" id="LFNG01000006">
    <property type="protein sequence ID" value="KMQ71587.1"/>
    <property type="molecule type" value="Genomic_DNA"/>
</dbReference>
<dbReference type="RefSeq" id="WP_048498962.1">
    <property type="nucleotide sequence ID" value="NZ_LFNG01000006.1"/>
</dbReference>
<comment type="caution">
    <text evidence="1">The sequence shown here is derived from an EMBL/GenBank/DDBJ whole genome shotgun (WGS) entry which is preliminary data.</text>
</comment>
<evidence type="ECO:0000313" key="1">
    <source>
        <dbReference type="EMBL" id="KMQ71587.1"/>
    </source>
</evidence>
<dbReference type="Gene3D" id="1.10.10.10">
    <property type="entry name" value="Winged helix-like DNA-binding domain superfamily/Winged helix DNA-binding domain"/>
    <property type="match status" value="1"/>
</dbReference>